<evidence type="ECO:0000313" key="1">
    <source>
        <dbReference type="EMBL" id="ACV05905.1"/>
    </source>
</evidence>
<gene>
    <name evidence="1" type="ordered locus">Ksed_08510</name>
</gene>
<evidence type="ECO:0000313" key="2">
    <source>
        <dbReference type="Proteomes" id="UP000006666"/>
    </source>
</evidence>
<dbReference type="SUPFAM" id="SSF56801">
    <property type="entry name" value="Acetyl-CoA synthetase-like"/>
    <property type="match status" value="1"/>
</dbReference>
<dbReference type="HOGENOM" id="CLU_076053_0_0_11"/>
<reference evidence="1 2" key="1">
    <citation type="journal article" date="2009" name="Stand. Genomic Sci.">
        <title>Complete genome sequence of Kytococcus sedentarius type strain (541).</title>
        <authorList>
            <person name="Sims D."/>
            <person name="Brettin T."/>
            <person name="Detter J.C."/>
            <person name="Han C."/>
            <person name="Lapidus A."/>
            <person name="Copeland A."/>
            <person name="Glavina Del Rio T."/>
            <person name="Nolan M."/>
            <person name="Chen F."/>
            <person name="Lucas S."/>
            <person name="Tice H."/>
            <person name="Cheng J.F."/>
            <person name="Bruce D."/>
            <person name="Goodwin L."/>
            <person name="Pitluck S."/>
            <person name="Ovchinnikova G."/>
            <person name="Pati A."/>
            <person name="Ivanova N."/>
            <person name="Mavrommatis K."/>
            <person name="Chen A."/>
            <person name="Palaniappan K."/>
            <person name="D'haeseleer P."/>
            <person name="Chain P."/>
            <person name="Bristow J."/>
            <person name="Eisen J.A."/>
            <person name="Markowitz V."/>
            <person name="Hugenholtz P."/>
            <person name="Schneider S."/>
            <person name="Goker M."/>
            <person name="Pukall R."/>
            <person name="Kyrpides N.C."/>
            <person name="Klenk H.P."/>
        </authorList>
    </citation>
    <scope>NUCLEOTIDE SEQUENCE [LARGE SCALE GENOMIC DNA]</scope>
    <source>
        <strain evidence="2">ATCC 14392 / DSM 20547 / JCM 11482 / CCUG 33030 / NBRC 15357 / NCTC 11040 / CCM 314 / 541</strain>
    </source>
</reference>
<organism evidence="1 2">
    <name type="scientific">Kytococcus sedentarius (strain ATCC 14392 / DSM 20547 / JCM 11482 / CCUG 33030 / NBRC 15357 / NCTC 11040 / CCM 314 / 541)</name>
    <name type="common">Micrococcus sedentarius</name>
    <dbReference type="NCBI Taxonomy" id="478801"/>
    <lineage>
        <taxon>Bacteria</taxon>
        <taxon>Bacillati</taxon>
        <taxon>Actinomycetota</taxon>
        <taxon>Actinomycetes</taxon>
        <taxon>Micrococcales</taxon>
        <taxon>Kytococcaceae</taxon>
        <taxon>Kytococcus</taxon>
    </lineage>
</organism>
<dbReference type="KEGG" id="kse:Ksed_08510"/>
<dbReference type="EMBL" id="CP001686">
    <property type="protein sequence ID" value="ACV05905.1"/>
    <property type="molecule type" value="Genomic_DNA"/>
</dbReference>
<protein>
    <recommendedName>
        <fullName evidence="3">TIGR03089 family protein</fullName>
    </recommendedName>
</protein>
<evidence type="ECO:0008006" key="3">
    <source>
        <dbReference type="Google" id="ProtNLM"/>
    </source>
</evidence>
<dbReference type="NCBIfam" id="TIGR03089">
    <property type="entry name" value="TIGR03089 family protein"/>
    <property type="match status" value="1"/>
</dbReference>
<dbReference type="STRING" id="478801.Ksed_08510"/>
<proteinExistence type="predicted"/>
<dbReference type="InterPro" id="IPR017523">
    <property type="entry name" value="Rv3268"/>
</dbReference>
<accession>C7NFH0</accession>
<dbReference type="AlphaFoldDB" id="C7NFH0"/>
<dbReference type="Gene3D" id="3.40.50.12780">
    <property type="entry name" value="N-terminal domain of ligase-like"/>
    <property type="match status" value="1"/>
</dbReference>
<name>C7NFH0_KYTSD</name>
<dbReference type="Proteomes" id="UP000006666">
    <property type="component" value="Chromosome"/>
</dbReference>
<sequence>MTTPATVLEQLTTDHPQSPRLTCFDDQRTERIELSGAVLANWISKAANVLQEEFDVEPGSIVAIDLPTGHWRTVYWALAAWAVGASVALDAHEGADVLVTTSPASDLADDSDEVVAVTLRALARQWDGEDLPSGVFDEAAQLASFGDGFTPWHDIDEDDPALIREGERWTMADVVPPSAGGRVLVAAVDPASHLRTVVGTWAAGGSVVTVVGDGPVDPTEARMIDEGVTGVVPTE</sequence>
<dbReference type="InterPro" id="IPR042099">
    <property type="entry name" value="ANL_N_sf"/>
</dbReference>
<dbReference type="RefSeq" id="WP_012802320.1">
    <property type="nucleotide sequence ID" value="NC_013169.1"/>
</dbReference>
<dbReference type="eggNOG" id="COG0365">
    <property type="taxonomic scope" value="Bacteria"/>
</dbReference>
<keyword evidence="2" id="KW-1185">Reference proteome</keyword>